<proteinExistence type="predicted"/>
<evidence type="ECO:0000256" key="1">
    <source>
        <dbReference type="SAM" id="MobiDB-lite"/>
    </source>
</evidence>
<gene>
    <name evidence="2" type="ORF">GWI33_022528</name>
</gene>
<sequence>MTNSNRNGQSCVKNDMKASGPEITSLGRPLVHSGDGQFDFAVAFRRHSSRDHHPPVPSYSPSVENCDYTVAAGRDRERRAPASLLRTRSPDAVKEAVADRAY</sequence>
<protein>
    <submittedName>
        <fullName evidence="2">Uncharacterized protein</fullName>
    </submittedName>
</protein>
<dbReference type="AlphaFoldDB" id="A0A834HU10"/>
<evidence type="ECO:0000313" key="2">
    <source>
        <dbReference type="EMBL" id="KAF7264730.1"/>
    </source>
</evidence>
<organism evidence="2 3">
    <name type="scientific">Rhynchophorus ferrugineus</name>
    <name type="common">Red palm weevil</name>
    <name type="synonym">Curculio ferrugineus</name>
    <dbReference type="NCBI Taxonomy" id="354439"/>
    <lineage>
        <taxon>Eukaryota</taxon>
        <taxon>Metazoa</taxon>
        <taxon>Ecdysozoa</taxon>
        <taxon>Arthropoda</taxon>
        <taxon>Hexapoda</taxon>
        <taxon>Insecta</taxon>
        <taxon>Pterygota</taxon>
        <taxon>Neoptera</taxon>
        <taxon>Endopterygota</taxon>
        <taxon>Coleoptera</taxon>
        <taxon>Polyphaga</taxon>
        <taxon>Cucujiformia</taxon>
        <taxon>Curculionidae</taxon>
        <taxon>Dryophthorinae</taxon>
        <taxon>Rhynchophorus</taxon>
    </lineage>
</organism>
<accession>A0A834HU10</accession>
<feature type="compositionally biased region" description="Polar residues" evidence="1">
    <location>
        <begin position="1"/>
        <end position="12"/>
    </location>
</feature>
<dbReference type="EMBL" id="JAACXV010016194">
    <property type="protein sequence ID" value="KAF7264730.1"/>
    <property type="molecule type" value="Genomic_DNA"/>
</dbReference>
<evidence type="ECO:0000313" key="3">
    <source>
        <dbReference type="Proteomes" id="UP000625711"/>
    </source>
</evidence>
<comment type="caution">
    <text evidence="2">The sequence shown here is derived from an EMBL/GenBank/DDBJ whole genome shotgun (WGS) entry which is preliminary data.</text>
</comment>
<reference evidence="2" key="1">
    <citation type="submission" date="2020-08" db="EMBL/GenBank/DDBJ databases">
        <title>Genome sequencing and assembly of the red palm weevil Rhynchophorus ferrugineus.</title>
        <authorList>
            <person name="Dias G.B."/>
            <person name="Bergman C.M."/>
            <person name="Manee M."/>
        </authorList>
    </citation>
    <scope>NUCLEOTIDE SEQUENCE</scope>
    <source>
        <strain evidence="2">AA-2017</strain>
        <tissue evidence="2">Whole larva</tissue>
    </source>
</reference>
<keyword evidence="3" id="KW-1185">Reference proteome</keyword>
<name>A0A834HU10_RHYFE</name>
<feature type="region of interest" description="Disordered" evidence="1">
    <location>
        <begin position="1"/>
        <end position="30"/>
    </location>
</feature>
<dbReference type="Proteomes" id="UP000625711">
    <property type="component" value="Unassembled WGS sequence"/>
</dbReference>